<keyword evidence="4" id="KW-0547">Nucleotide-binding</keyword>
<feature type="domain" description="Histidine kinase" evidence="7">
    <location>
        <begin position="493"/>
        <end position="709"/>
    </location>
</feature>
<protein>
    <recommendedName>
        <fullName evidence="2">histidine kinase</fullName>
        <ecNumber evidence="2">2.7.13.3</ecNumber>
    </recommendedName>
</protein>
<evidence type="ECO:0000256" key="3">
    <source>
        <dbReference type="ARBA" id="ARBA00022679"/>
    </source>
</evidence>
<dbReference type="Pfam" id="PF13589">
    <property type="entry name" value="HATPase_c_3"/>
    <property type="match status" value="1"/>
</dbReference>
<dbReference type="Gene3D" id="3.30.565.10">
    <property type="entry name" value="Histidine kinase-like ATPase, C-terminal domain"/>
    <property type="match status" value="2"/>
</dbReference>
<dbReference type="GO" id="GO:0004673">
    <property type="term" value="F:protein histidine kinase activity"/>
    <property type="evidence" value="ECO:0007669"/>
    <property type="project" value="UniProtKB-EC"/>
</dbReference>
<comment type="catalytic activity">
    <reaction evidence="1">
        <text>ATP + protein L-histidine = ADP + protein N-phospho-L-histidine.</text>
        <dbReference type="EC" id="2.7.13.3"/>
    </reaction>
</comment>
<comment type="caution">
    <text evidence="8">The sequence shown here is derived from an EMBL/GenBank/DDBJ whole genome shotgun (WGS) entry which is preliminary data.</text>
</comment>
<dbReference type="EMBL" id="DSUJ01000001">
    <property type="protein sequence ID" value="HFI89892.1"/>
    <property type="molecule type" value="Genomic_DNA"/>
</dbReference>
<organism evidence="8">
    <name type="scientific">Ignavibacterium album</name>
    <dbReference type="NCBI Taxonomy" id="591197"/>
    <lineage>
        <taxon>Bacteria</taxon>
        <taxon>Pseudomonadati</taxon>
        <taxon>Ignavibacteriota</taxon>
        <taxon>Ignavibacteria</taxon>
        <taxon>Ignavibacteriales</taxon>
        <taxon>Ignavibacteriaceae</taxon>
        <taxon>Ignavibacterium</taxon>
    </lineage>
</organism>
<dbReference type="InterPro" id="IPR036890">
    <property type="entry name" value="HATPase_C_sf"/>
</dbReference>
<dbReference type="PANTHER" id="PTHR44936:SF10">
    <property type="entry name" value="SENSOR PROTEIN RSTB"/>
    <property type="match status" value="1"/>
</dbReference>
<evidence type="ECO:0000256" key="2">
    <source>
        <dbReference type="ARBA" id="ARBA00012438"/>
    </source>
</evidence>
<dbReference type="SMART" id="SM00387">
    <property type="entry name" value="HATPase_c"/>
    <property type="match status" value="1"/>
</dbReference>
<proteinExistence type="predicted"/>
<dbReference type="AlphaFoldDB" id="A0A7V2ZH96"/>
<evidence type="ECO:0000256" key="6">
    <source>
        <dbReference type="ARBA" id="ARBA00022840"/>
    </source>
</evidence>
<dbReference type="InterPro" id="IPR004358">
    <property type="entry name" value="Sig_transdc_His_kin-like_C"/>
</dbReference>
<dbReference type="PANTHER" id="PTHR44936">
    <property type="entry name" value="SENSOR PROTEIN CREC"/>
    <property type="match status" value="1"/>
</dbReference>
<name>A0A7V2ZH96_9BACT</name>
<reference evidence="8" key="1">
    <citation type="journal article" date="2020" name="mSystems">
        <title>Genome- and Community-Level Interaction Insights into Carbon Utilization and Element Cycling Functions of Hydrothermarchaeota in Hydrothermal Sediment.</title>
        <authorList>
            <person name="Zhou Z."/>
            <person name="Liu Y."/>
            <person name="Xu W."/>
            <person name="Pan J."/>
            <person name="Luo Z.H."/>
            <person name="Li M."/>
        </authorList>
    </citation>
    <scope>NUCLEOTIDE SEQUENCE [LARGE SCALE GENOMIC DNA]</scope>
    <source>
        <strain evidence="8">SpSt-479</strain>
    </source>
</reference>
<keyword evidence="5 8" id="KW-0418">Kinase</keyword>
<evidence type="ECO:0000259" key="7">
    <source>
        <dbReference type="PROSITE" id="PS50109"/>
    </source>
</evidence>
<keyword evidence="6" id="KW-0067">ATP-binding</keyword>
<evidence type="ECO:0000256" key="4">
    <source>
        <dbReference type="ARBA" id="ARBA00022741"/>
    </source>
</evidence>
<sequence length="710" mass="81612">MKEINFRPKARLIKILGEQLIKDASVGIIELVKNSYDADATTVELIFDSLNTENAKIIIRDNGTGMDTETFLTKWMNPASGHKEVQKNRKIRTNLGRLPLGEKGVGRFAAQQIGNKLTLISKNSIDKKILSAEINWEEFDSTDKDLSEVNIRYEEIENSDFFPGNNTGTVLIIEKIRNKFSESDVKKIYSAVRRMKSPFRGVNDFDVSISFQNCPEEWSKYSDLNTSEILEKAPFMFIAIADDNGIVDWEYKFSFPGFKKRENKGKSDLFQETDITLDKDIKIGSFMIYLHAYLRGEPLKVTQINPKDIDELSGISVYRDGIRILPYGEKGNDWLGLDNRRIQNPGQRIGNDQVIGMVEINQNENSILKDKTNREGLIEDRYYEKFTKLITGVITLFERELYEDRKLFQKKQRKVEENIINNKLNTVEKGLNQIEEKVKEKNEVPSVEIKETLNHIKPVYHELKTEIPVTIEELESEKKVLFNLAGTGLAAERFTHEFARIIGGAISSLERLKKLIDLNDPRIKKETDTLTSAHEALRNDIRLLGPMFYIKKVAREKELDIRKIIDNTVSLQEYMLTKENINLEVTGETFTVLMREGSLMQVFNNLLDNAIFWCSRKSELDKKQIRIIIDDKNHTVYVTDSGPGVNSRFRDKIFDPFFSMKGEDGRGLGLYIVKEILDEKGFGIWLVNQEDFPGLLSGASFKIVFNEKSE</sequence>
<evidence type="ECO:0000256" key="1">
    <source>
        <dbReference type="ARBA" id="ARBA00000085"/>
    </source>
</evidence>
<gene>
    <name evidence="8" type="ORF">ENS31_00010</name>
</gene>
<dbReference type="GO" id="GO:0005524">
    <property type="term" value="F:ATP binding"/>
    <property type="evidence" value="ECO:0007669"/>
    <property type="project" value="UniProtKB-KW"/>
</dbReference>
<dbReference type="PROSITE" id="PS50109">
    <property type="entry name" value="HIS_KIN"/>
    <property type="match status" value="1"/>
</dbReference>
<dbReference type="InterPro" id="IPR003594">
    <property type="entry name" value="HATPase_dom"/>
</dbReference>
<accession>A0A7V2ZH96</accession>
<dbReference type="InterPro" id="IPR005467">
    <property type="entry name" value="His_kinase_dom"/>
</dbReference>
<keyword evidence="3" id="KW-0808">Transferase</keyword>
<evidence type="ECO:0000256" key="5">
    <source>
        <dbReference type="ARBA" id="ARBA00022777"/>
    </source>
</evidence>
<dbReference type="SUPFAM" id="SSF55874">
    <property type="entry name" value="ATPase domain of HSP90 chaperone/DNA topoisomerase II/histidine kinase"/>
    <property type="match status" value="2"/>
</dbReference>
<dbReference type="PRINTS" id="PR00344">
    <property type="entry name" value="BCTRLSENSOR"/>
</dbReference>
<dbReference type="InterPro" id="IPR050980">
    <property type="entry name" value="2C_sensor_his_kinase"/>
</dbReference>
<dbReference type="EC" id="2.7.13.3" evidence="2"/>
<evidence type="ECO:0000313" key="8">
    <source>
        <dbReference type="EMBL" id="HFI89892.1"/>
    </source>
</evidence>
<dbReference type="Pfam" id="PF02518">
    <property type="entry name" value="HATPase_c"/>
    <property type="match status" value="1"/>
</dbReference>